<evidence type="ECO:0000313" key="3">
    <source>
        <dbReference type="EMBL" id="ESO01013.1"/>
    </source>
</evidence>
<dbReference type="KEGG" id="hro:HELRODRAFT_175037"/>
<gene>
    <name evidence="4" type="primary">20205217</name>
    <name evidence="3" type="ORF">HELRODRAFT_175037</name>
</gene>
<dbReference type="GO" id="GO:0030246">
    <property type="term" value="F:carbohydrate binding"/>
    <property type="evidence" value="ECO:0007669"/>
    <property type="project" value="InterPro"/>
</dbReference>
<dbReference type="HOGENOM" id="CLU_1483561_0_0_1"/>
<dbReference type="InterPro" id="IPR000922">
    <property type="entry name" value="Lectin_gal-bd_dom"/>
</dbReference>
<dbReference type="PROSITE" id="PS50228">
    <property type="entry name" value="SUEL_LECTIN"/>
    <property type="match status" value="1"/>
</dbReference>
<dbReference type="EnsemblMetazoa" id="HelroT175037">
    <property type="protein sequence ID" value="HelroP175037"/>
    <property type="gene ID" value="HelroG175037"/>
</dbReference>
<evidence type="ECO:0000256" key="1">
    <source>
        <dbReference type="SAM" id="MobiDB-lite"/>
    </source>
</evidence>
<dbReference type="InterPro" id="IPR043159">
    <property type="entry name" value="Lectin_gal-bd_sf"/>
</dbReference>
<dbReference type="AlphaFoldDB" id="T1F8R8"/>
<dbReference type="OrthoDB" id="10634467at2759"/>
<evidence type="ECO:0000313" key="4">
    <source>
        <dbReference type="EnsemblMetazoa" id="HelroP175037"/>
    </source>
</evidence>
<feature type="domain" description="SUEL-type lectin" evidence="2">
    <location>
        <begin position="47"/>
        <end position="135"/>
    </location>
</feature>
<organism evidence="4 5">
    <name type="scientific">Helobdella robusta</name>
    <name type="common">Californian leech</name>
    <dbReference type="NCBI Taxonomy" id="6412"/>
    <lineage>
        <taxon>Eukaryota</taxon>
        <taxon>Metazoa</taxon>
        <taxon>Spiralia</taxon>
        <taxon>Lophotrochozoa</taxon>
        <taxon>Annelida</taxon>
        <taxon>Clitellata</taxon>
        <taxon>Hirudinea</taxon>
        <taxon>Rhynchobdellida</taxon>
        <taxon>Glossiphoniidae</taxon>
        <taxon>Helobdella</taxon>
    </lineage>
</organism>
<name>T1F8R8_HELRO</name>
<reference evidence="4" key="3">
    <citation type="submission" date="2015-06" db="UniProtKB">
        <authorList>
            <consortium name="EnsemblMetazoa"/>
        </authorList>
    </citation>
    <scope>IDENTIFICATION</scope>
</reference>
<protein>
    <recommendedName>
        <fullName evidence="2">SUEL-type lectin domain-containing protein</fullName>
    </recommendedName>
</protein>
<dbReference type="GeneID" id="20205217"/>
<accession>T1F8R8</accession>
<dbReference type="EMBL" id="AMQM01005127">
    <property type="status" value="NOT_ANNOTATED_CDS"/>
    <property type="molecule type" value="Genomic_DNA"/>
</dbReference>
<dbReference type="RefSeq" id="XP_009020725.1">
    <property type="nucleotide sequence ID" value="XM_009022477.1"/>
</dbReference>
<feature type="compositionally biased region" description="Polar residues" evidence="1">
    <location>
        <begin position="162"/>
        <end position="173"/>
    </location>
</feature>
<dbReference type="Pfam" id="PF02140">
    <property type="entry name" value="SUEL_Lectin"/>
    <property type="match status" value="1"/>
</dbReference>
<evidence type="ECO:0000313" key="5">
    <source>
        <dbReference type="Proteomes" id="UP000015101"/>
    </source>
</evidence>
<dbReference type="CDD" id="cd22823">
    <property type="entry name" value="Gal_Rha_Lectin"/>
    <property type="match status" value="1"/>
</dbReference>
<dbReference type="Gene3D" id="2.60.120.740">
    <property type="match status" value="1"/>
</dbReference>
<feature type="region of interest" description="Disordered" evidence="1">
    <location>
        <begin position="153"/>
        <end position="182"/>
    </location>
</feature>
<dbReference type="PANTHER" id="PTHR46780">
    <property type="entry name" value="PROTEIN EVA-1"/>
    <property type="match status" value="1"/>
</dbReference>
<dbReference type="CTD" id="20205217"/>
<dbReference type="EMBL" id="KB096830">
    <property type="protein sequence ID" value="ESO01013.1"/>
    <property type="molecule type" value="Genomic_DNA"/>
</dbReference>
<dbReference type="Proteomes" id="UP000015101">
    <property type="component" value="Unassembled WGS sequence"/>
</dbReference>
<keyword evidence="5" id="KW-1185">Reference proteome</keyword>
<sequence>MQPFKCEIVLNVVITTQRLPTLLYKPASATTPHNNNNNPLYHPLREYCRWETANVTCPSAHLAVIRSAYYGRMRNNRCTETEVYVGCSYDALAELDFMCSGRPQCSVTVPVQDLHEKQPCPKDMLTHLELEYECVPDMLDMHSVRLALHNWSSSGRRESSDRTNQYLIFNKQTETNKESEMK</sequence>
<reference evidence="3 5" key="2">
    <citation type="journal article" date="2013" name="Nature">
        <title>Insights into bilaterian evolution from three spiralian genomes.</title>
        <authorList>
            <person name="Simakov O."/>
            <person name="Marletaz F."/>
            <person name="Cho S.J."/>
            <person name="Edsinger-Gonzales E."/>
            <person name="Havlak P."/>
            <person name="Hellsten U."/>
            <person name="Kuo D.H."/>
            <person name="Larsson T."/>
            <person name="Lv J."/>
            <person name="Arendt D."/>
            <person name="Savage R."/>
            <person name="Osoegawa K."/>
            <person name="de Jong P."/>
            <person name="Grimwood J."/>
            <person name="Chapman J.A."/>
            <person name="Shapiro H."/>
            <person name="Aerts A."/>
            <person name="Otillar R.P."/>
            <person name="Terry A.Y."/>
            <person name="Boore J.L."/>
            <person name="Grigoriev I.V."/>
            <person name="Lindberg D.R."/>
            <person name="Seaver E.C."/>
            <person name="Weisblat D.A."/>
            <person name="Putnam N.H."/>
            <person name="Rokhsar D.S."/>
        </authorList>
    </citation>
    <scope>NUCLEOTIDE SEQUENCE</scope>
</reference>
<proteinExistence type="predicted"/>
<reference evidence="5" key="1">
    <citation type="submission" date="2012-12" db="EMBL/GenBank/DDBJ databases">
        <authorList>
            <person name="Hellsten U."/>
            <person name="Grimwood J."/>
            <person name="Chapman J.A."/>
            <person name="Shapiro H."/>
            <person name="Aerts A."/>
            <person name="Otillar R.P."/>
            <person name="Terry A.Y."/>
            <person name="Boore J.L."/>
            <person name="Simakov O."/>
            <person name="Marletaz F."/>
            <person name="Cho S.-J."/>
            <person name="Edsinger-Gonzales E."/>
            <person name="Havlak P."/>
            <person name="Kuo D.-H."/>
            <person name="Larsson T."/>
            <person name="Lv J."/>
            <person name="Arendt D."/>
            <person name="Savage R."/>
            <person name="Osoegawa K."/>
            <person name="de Jong P."/>
            <person name="Lindberg D.R."/>
            <person name="Seaver E.C."/>
            <person name="Weisblat D.A."/>
            <person name="Putnam N.H."/>
            <person name="Grigoriev I.V."/>
            <person name="Rokhsar D.S."/>
        </authorList>
    </citation>
    <scope>NUCLEOTIDE SEQUENCE</scope>
</reference>
<evidence type="ECO:0000259" key="2">
    <source>
        <dbReference type="PROSITE" id="PS50228"/>
    </source>
</evidence>
<dbReference type="InParanoid" id="T1F8R8"/>